<dbReference type="OrthoDB" id="5770459at2"/>
<accession>A0A1I0E068</accession>
<dbReference type="GO" id="GO:0003677">
    <property type="term" value="F:DNA binding"/>
    <property type="evidence" value="ECO:0007669"/>
    <property type="project" value="InterPro"/>
</dbReference>
<keyword evidence="4" id="KW-1185">Reference proteome</keyword>
<name>A0A1I0E068_9BACT</name>
<evidence type="ECO:0000313" key="4">
    <source>
        <dbReference type="Proteomes" id="UP000198697"/>
    </source>
</evidence>
<dbReference type="NCBIfam" id="TIGR02293">
    <property type="entry name" value="TAS_TIGR02293"/>
    <property type="match status" value="1"/>
</dbReference>
<dbReference type="InterPro" id="IPR024467">
    <property type="entry name" value="Xre/MbcA/ParS-like_toxin-bd"/>
</dbReference>
<dbReference type="Pfam" id="PF09722">
    <property type="entry name" value="Xre_MbcA_ParS_C"/>
    <property type="match status" value="1"/>
</dbReference>
<gene>
    <name evidence="3" type="ORF">SAMN04487998_1643</name>
</gene>
<dbReference type="InterPro" id="IPR011979">
    <property type="entry name" value="Antitox_Xre"/>
</dbReference>
<dbReference type="AlphaFoldDB" id="A0A1I0E068"/>
<dbReference type="RefSeq" id="WP_092770281.1">
    <property type="nucleotide sequence ID" value="NZ_FOHS01000002.1"/>
</dbReference>
<sequence>MTMVRNTSVADMVALMGGRAVIPQLVRNEMDLLGVAIKGLSVQAVRALQRHLGFSNKEMSAVLGVSESTLTRREQTQKPLTLDEGEKAIQLSAVLAKGMEVFEEEADLHFWLNSPIPALGGQKPKDLLYSVIGRGQVHDILGRIEHGHFS</sequence>
<dbReference type="Pfam" id="PF20432">
    <property type="entry name" value="Xre-like-HTH"/>
    <property type="match status" value="1"/>
</dbReference>
<protein>
    <submittedName>
        <fullName evidence="3">Putative toxin-antitoxin system antitoxin component, TIGR02293 family</fullName>
    </submittedName>
</protein>
<evidence type="ECO:0000259" key="2">
    <source>
        <dbReference type="Pfam" id="PF20432"/>
    </source>
</evidence>
<proteinExistence type="predicted"/>
<dbReference type="STRING" id="82805.SAMN04487998_1643"/>
<evidence type="ECO:0000259" key="1">
    <source>
        <dbReference type="Pfam" id="PF09722"/>
    </source>
</evidence>
<feature type="domain" description="Antitoxin Xre/MbcA/ParS-like toxin-binding" evidence="1">
    <location>
        <begin position="99"/>
        <end position="147"/>
    </location>
</feature>
<dbReference type="InterPro" id="IPR046847">
    <property type="entry name" value="Xre-like_HTH"/>
</dbReference>
<dbReference type="Proteomes" id="UP000198697">
    <property type="component" value="Unassembled WGS sequence"/>
</dbReference>
<reference evidence="4" key="1">
    <citation type="submission" date="2016-10" db="EMBL/GenBank/DDBJ databases">
        <authorList>
            <person name="Varghese N."/>
            <person name="Submissions S."/>
        </authorList>
    </citation>
    <scope>NUCLEOTIDE SEQUENCE [LARGE SCALE GENOMIC DNA]</scope>
    <source>
        <strain evidence="4">DSM 15310</strain>
    </source>
</reference>
<evidence type="ECO:0000313" key="3">
    <source>
        <dbReference type="EMBL" id="SET38404.1"/>
    </source>
</evidence>
<organism evidence="3 4">
    <name type="scientific">Hymenobacter actinosclerus</name>
    <dbReference type="NCBI Taxonomy" id="82805"/>
    <lineage>
        <taxon>Bacteria</taxon>
        <taxon>Pseudomonadati</taxon>
        <taxon>Bacteroidota</taxon>
        <taxon>Cytophagia</taxon>
        <taxon>Cytophagales</taxon>
        <taxon>Hymenobacteraceae</taxon>
        <taxon>Hymenobacter</taxon>
    </lineage>
</organism>
<feature type="domain" description="Antitoxin Xre-like helix-turn-helix" evidence="2">
    <location>
        <begin position="32"/>
        <end position="91"/>
    </location>
</feature>
<dbReference type="EMBL" id="FOHS01000002">
    <property type="protein sequence ID" value="SET38404.1"/>
    <property type="molecule type" value="Genomic_DNA"/>
</dbReference>